<evidence type="ECO:0000313" key="7">
    <source>
        <dbReference type="WBParaSite" id="PDA_v2.g5207.t1"/>
    </source>
</evidence>
<evidence type="ECO:0000259" key="4">
    <source>
        <dbReference type="PROSITE" id="PS51194"/>
    </source>
</evidence>
<dbReference type="PROSITE" id="PS51194">
    <property type="entry name" value="HELICASE_CTER"/>
    <property type="match status" value="1"/>
</dbReference>
<dbReference type="AlphaFoldDB" id="A0A914QN47"/>
<dbReference type="Gene3D" id="3.90.1440.10">
    <property type="entry name" value="SecA, preprotein cross-linking domain"/>
    <property type="match status" value="1"/>
</dbReference>
<dbReference type="GO" id="GO:0005524">
    <property type="term" value="F:ATP binding"/>
    <property type="evidence" value="ECO:0007669"/>
    <property type="project" value="InterPro"/>
</dbReference>
<dbReference type="InterPro" id="IPR027417">
    <property type="entry name" value="P-loop_NTPase"/>
</dbReference>
<dbReference type="GO" id="GO:0006605">
    <property type="term" value="P:protein targeting"/>
    <property type="evidence" value="ECO:0007669"/>
    <property type="project" value="InterPro"/>
</dbReference>
<dbReference type="PANTHER" id="PTHR30612">
    <property type="entry name" value="SECA INNER MEMBRANE COMPONENT OF SEC PROTEIN SECRETION SYSTEM"/>
    <property type="match status" value="1"/>
</dbReference>
<evidence type="ECO:0000259" key="5">
    <source>
        <dbReference type="PROSITE" id="PS51196"/>
    </source>
</evidence>
<keyword evidence="1" id="KW-0963">Cytoplasm</keyword>
<keyword evidence="2" id="KW-0653">Protein transport</keyword>
<evidence type="ECO:0000256" key="3">
    <source>
        <dbReference type="ARBA" id="ARBA00023010"/>
    </source>
</evidence>
<proteinExistence type="predicted"/>
<dbReference type="PROSITE" id="PS51196">
    <property type="entry name" value="SECA_MOTOR_DEAD"/>
    <property type="match status" value="1"/>
</dbReference>
<protein>
    <submittedName>
        <fullName evidence="7">Protein translocase subunit SecA</fullName>
    </submittedName>
</protein>
<dbReference type="InterPro" id="IPR000185">
    <property type="entry name" value="SecA"/>
</dbReference>
<keyword evidence="2" id="KW-0813">Transport</keyword>
<evidence type="ECO:0000256" key="2">
    <source>
        <dbReference type="ARBA" id="ARBA00022927"/>
    </source>
</evidence>
<dbReference type="InterPro" id="IPR001650">
    <property type="entry name" value="Helicase_C-like"/>
</dbReference>
<dbReference type="SUPFAM" id="SSF52540">
    <property type="entry name" value="P-loop containing nucleoside triphosphate hydrolases"/>
    <property type="match status" value="1"/>
</dbReference>
<sequence length="984" mass="112249">MRIKEKYNKVPTKLRKFVIKHLKEFISTAEAAFQMNVGINYQLETVSNLYTRTLESRIVIIDTDTGVDLPTTQWTKGMHQFLQLKHGLRLTPISTKAVYISNVSYLKKYGNILGFTGTLGGEAEKEELNELYTVKENGTVTHEFKCYTLPSSHPKQFYEEPTVLANSEQNFFVKIFNALKIQIDKGRSALVIADSVKLVEILNREIKRIANEELKGEELNVFLNAIMYKRDFEKFKYADGTTLLPPQMIIFSTNLAGRGTDIKILKKLEENGGLHVIVAFLPQNIRIEEQAYGRAGRSGESGTAQMIIYEKTETDIVQLKRKRNEKETARIQKIKEHYLSQIVPEEECFAQFSKLAKEFRIELQRINLPKEYQDILCKDIFDQYALELDANIEKISEWNIQNFCNDLKVKYVNNNMKPLQSSNILKYAAKLNVKKDLKPGESIPEETLRGLFQIQTYQKFWAALKAKYLVDKKSIRAESFIDTTKVSPLTEQIIQQYVDKDYKFPEDHILEYPYVKEWEHLKCTKDIQSLLECFEMNNIIQKTEFAQLISEPSEATKTLNEPLTFNDICAYGFSKEIAESFYQLPNKNDKTFITDLIQLGILESSNVNLGALEENIPNGNFYHNACSFSLKSNPCQHYYRALTLAQTTIKKTFSKSQHHKDIVSNASKEQIENVLREKAAALQKYENLDIQFVPIEDILNNLKLDALKVKPIIHTLPYLIIPSEMKWSKKTIITLGVVGSGAAIQIAAGIGLVVATLGIGAFAGKFMVAEGEVQKFCHFRNIKQKFSGLSDAMFCEKGLWHGKTDNFLRYKMTSIAISVVLCGLTEPLKYVKAIPSILSRDAVSVIRKADIFIVGGGGSLLRTILPTELENFLNSTKNAEIFAELILTTPKTHQIGVNSIAKLLSFYKKRKVTVNITTEDKIFSNTFPNTPGDSIILKVDQEDSVKTLCDKLYEKVPEIQFKSYENFKADLIKVIEADFEFRNR</sequence>
<keyword evidence="3" id="KW-0811">Translocation</keyword>
<dbReference type="Gene3D" id="3.40.50.300">
    <property type="entry name" value="P-loop containing nucleotide triphosphate hydrolases"/>
    <property type="match status" value="1"/>
</dbReference>
<dbReference type="PANTHER" id="PTHR30612:SF0">
    <property type="entry name" value="CHLOROPLAST PROTEIN-TRANSPORTING ATPASE"/>
    <property type="match status" value="1"/>
</dbReference>
<accession>A0A914QN47</accession>
<organism evidence="6 7">
    <name type="scientific">Panagrolaimus davidi</name>
    <dbReference type="NCBI Taxonomy" id="227884"/>
    <lineage>
        <taxon>Eukaryota</taxon>
        <taxon>Metazoa</taxon>
        <taxon>Ecdysozoa</taxon>
        <taxon>Nematoda</taxon>
        <taxon>Chromadorea</taxon>
        <taxon>Rhabditida</taxon>
        <taxon>Tylenchina</taxon>
        <taxon>Panagrolaimomorpha</taxon>
        <taxon>Panagrolaimoidea</taxon>
        <taxon>Panagrolaimidae</taxon>
        <taxon>Panagrolaimus</taxon>
    </lineage>
</organism>
<evidence type="ECO:0000313" key="6">
    <source>
        <dbReference type="Proteomes" id="UP000887578"/>
    </source>
</evidence>
<feature type="domain" description="Helicase C-terminal" evidence="4">
    <location>
        <begin position="167"/>
        <end position="356"/>
    </location>
</feature>
<dbReference type="GO" id="GO:0006886">
    <property type="term" value="P:intracellular protein transport"/>
    <property type="evidence" value="ECO:0007669"/>
    <property type="project" value="InterPro"/>
</dbReference>
<reference evidence="7" key="1">
    <citation type="submission" date="2022-11" db="UniProtKB">
        <authorList>
            <consortium name="WormBaseParasite"/>
        </authorList>
    </citation>
    <scope>IDENTIFICATION</scope>
</reference>
<feature type="domain" description="SecA family profile" evidence="5">
    <location>
        <begin position="1"/>
        <end position="338"/>
    </location>
</feature>
<dbReference type="InterPro" id="IPR014018">
    <property type="entry name" value="SecA_motor_DEAD"/>
</dbReference>
<evidence type="ECO:0000256" key="1">
    <source>
        <dbReference type="ARBA" id="ARBA00022490"/>
    </source>
</evidence>
<keyword evidence="6" id="KW-1185">Reference proteome</keyword>
<dbReference type="WBParaSite" id="PDA_v2.g5207.t1">
    <property type="protein sequence ID" value="PDA_v2.g5207.t1"/>
    <property type="gene ID" value="PDA_v2.g5207"/>
</dbReference>
<name>A0A914QN47_9BILA</name>
<dbReference type="Proteomes" id="UP000887578">
    <property type="component" value="Unplaced"/>
</dbReference>